<keyword evidence="1" id="KW-0472">Membrane</keyword>
<dbReference type="PANTHER" id="PTHR40765">
    <property type="entry name" value="ESX-2 SECRETION SYSTEM ATPASE ECCB2"/>
    <property type="match status" value="1"/>
</dbReference>
<organism evidence="2 3">
    <name type="scientific">Phytohabitans flavus</name>
    <dbReference type="NCBI Taxonomy" id="1076124"/>
    <lineage>
        <taxon>Bacteria</taxon>
        <taxon>Bacillati</taxon>
        <taxon>Actinomycetota</taxon>
        <taxon>Actinomycetes</taxon>
        <taxon>Micromonosporales</taxon>
        <taxon>Micromonosporaceae</taxon>
    </lineage>
</organism>
<reference evidence="2 3" key="2">
    <citation type="submission" date="2020-03" db="EMBL/GenBank/DDBJ databases">
        <authorList>
            <person name="Ichikawa N."/>
            <person name="Kimura A."/>
            <person name="Kitahashi Y."/>
            <person name="Uohara A."/>
        </authorList>
    </citation>
    <scope>NUCLEOTIDE SEQUENCE [LARGE SCALE GENOMIC DNA]</scope>
    <source>
        <strain evidence="2 3">NBRC 107702</strain>
    </source>
</reference>
<evidence type="ECO:0000313" key="2">
    <source>
        <dbReference type="EMBL" id="BCB76266.1"/>
    </source>
</evidence>
<dbReference type="Gene3D" id="3.30.2390.20">
    <property type="entry name" value="Type VII secretion system EccB, repeat 1 domain"/>
    <property type="match status" value="1"/>
</dbReference>
<gene>
    <name evidence="2" type="ORF">Pflav_026760</name>
</gene>
<dbReference type="InterPro" id="IPR007795">
    <property type="entry name" value="T7SS_EccB"/>
</dbReference>
<keyword evidence="1" id="KW-1133">Transmembrane helix</keyword>
<evidence type="ECO:0000313" key="3">
    <source>
        <dbReference type="Proteomes" id="UP000502508"/>
    </source>
</evidence>
<keyword evidence="3" id="KW-1185">Reference proteome</keyword>
<dbReference type="AlphaFoldDB" id="A0A6F8XR24"/>
<dbReference type="PANTHER" id="PTHR40765:SF2">
    <property type="entry name" value="ESX-2 SECRETION SYSTEM ATPASE ECCB2"/>
    <property type="match status" value="1"/>
</dbReference>
<protein>
    <submittedName>
        <fullName evidence="2">Type VII secretion protein EccB</fullName>
    </submittedName>
</protein>
<reference evidence="2 3" key="1">
    <citation type="submission" date="2020-03" db="EMBL/GenBank/DDBJ databases">
        <title>Whole genome shotgun sequence of Phytohabitans flavus NBRC 107702.</title>
        <authorList>
            <person name="Komaki H."/>
            <person name="Tamura T."/>
        </authorList>
    </citation>
    <scope>NUCLEOTIDE SEQUENCE [LARGE SCALE GENOMIC DNA]</scope>
    <source>
        <strain evidence="2 3">NBRC 107702</strain>
    </source>
</reference>
<dbReference type="RefSeq" id="WP_173036362.1">
    <property type="nucleotide sequence ID" value="NZ_AP022870.1"/>
</dbReference>
<sequence length="461" mass="46924">MWSRREQVQAYRFLTRRIGSALLSGEPETNELPMRRFGISVAGSIAIAGLVFAGVAVYGLLRPAGREPVANAIIVERETGAKYLYLNGLLHPVLNWTSARLVLGEAQPAVRTMAGASLRDVPRGRPVGIPDAPDALPGKGSLVGAPVTVCTAPRAANSVTPATHVLVGRVPAGGTALGEDDGLLVTAGDERYLLWRDTRLRIRDNATLAALGWAAVRPTTVGLGFLNAVPAGPDLVAPKVPGAGATARTQVAGAAADVGDLFRAAGQSYVMVRDGLAPVGEVAARLAAAGGAQVTDITPQEAGAALVEGDVEPPGYPTDVPKVRGAEFAMACATPLATYDTVDSELTLTPEQVAPSRTGADGVLTADRVAVPGGHAALVKAATGPGATYLVTDQGLKHPLPAEERDAVLAALGYAGVAPVPVPDIVLALIPTATALDPKAATLLAPPATVAPRPTPPGEGT</sequence>
<dbReference type="GO" id="GO:0005576">
    <property type="term" value="C:extracellular region"/>
    <property type="evidence" value="ECO:0007669"/>
    <property type="project" value="TreeGrafter"/>
</dbReference>
<accession>A0A6F8XR24</accession>
<name>A0A6F8XR24_9ACTN</name>
<proteinExistence type="predicted"/>
<dbReference type="Pfam" id="PF05108">
    <property type="entry name" value="T7SS_ESX1_EccB"/>
    <property type="match status" value="1"/>
</dbReference>
<dbReference type="KEGG" id="pfla:Pflav_026760"/>
<dbReference type="EMBL" id="AP022870">
    <property type="protein sequence ID" value="BCB76266.1"/>
    <property type="molecule type" value="Genomic_DNA"/>
</dbReference>
<keyword evidence="1" id="KW-0812">Transmembrane</keyword>
<dbReference type="Proteomes" id="UP000502508">
    <property type="component" value="Chromosome"/>
</dbReference>
<evidence type="ECO:0000256" key="1">
    <source>
        <dbReference type="SAM" id="Phobius"/>
    </source>
</evidence>
<dbReference type="NCBIfam" id="TIGR03919">
    <property type="entry name" value="T7SS_EccB"/>
    <property type="match status" value="1"/>
</dbReference>
<dbReference type="InterPro" id="IPR044857">
    <property type="entry name" value="T7SS_EccB_R1"/>
</dbReference>
<feature type="transmembrane region" description="Helical" evidence="1">
    <location>
        <begin position="37"/>
        <end position="61"/>
    </location>
</feature>